<name>A0ABV5GTN1_9FLAO</name>
<evidence type="ECO:0000256" key="2">
    <source>
        <dbReference type="ARBA" id="ARBA00004752"/>
    </source>
</evidence>
<protein>
    <submittedName>
        <fullName evidence="21">Penicillin-binding protein 1A</fullName>
    </submittedName>
</protein>
<comment type="caution">
    <text evidence="21">The sequence shown here is derived from an EMBL/GenBank/DDBJ whole genome shotgun (WGS) entry which is preliminary data.</text>
</comment>
<keyword evidence="7" id="KW-0645">Protease</keyword>
<evidence type="ECO:0000259" key="19">
    <source>
        <dbReference type="Pfam" id="PF00905"/>
    </source>
</evidence>
<comment type="catalytic activity">
    <reaction evidence="17">
        <text>[GlcNAc-(1-&gt;4)-Mur2Ac(oyl-L-Ala-gamma-D-Glu-L-Lys-D-Ala-D-Ala)](n)-di-trans,octa-cis-undecaprenyl diphosphate + beta-D-GlcNAc-(1-&gt;4)-Mur2Ac(oyl-L-Ala-gamma-D-Glu-L-Lys-D-Ala-D-Ala)-di-trans,octa-cis-undecaprenyl diphosphate = [GlcNAc-(1-&gt;4)-Mur2Ac(oyl-L-Ala-gamma-D-Glu-L-Lys-D-Ala-D-Ala)](n+1)-di-trans,octa-cis-undecaprenyl diphosphate + di-trans,octa-cis-undecaprenyl diphosphate + H(+)</text>
        <dbReference type="Rhea" id="RHEA:23708"/>
        <dbReference type="Rhea" id="RHEA-COMP:9602"/>
        <dbReference type="Rhea" id="RHEA-COMP:9603"/>
        <dbReference type="ChEBI" id="CHEBI:15378"/>
        <dbReference type="ChEBI" id="CHEBI:58405"/>
        <dbReference type="ChEBI" id="CHEBI:60033"/>
        <dbReference type="ChEBI" id="CHEBI:78435"/>
        <dbReference type="EC" id="2.4.99.28"/>
    </reaction>
</comment>
<dbReference type="InterPro" id="IPR001460">
    <property type="entry name" value="PCN-bd_Tpept"/>
</dbReference>
<keyword evidence="13 18" id="KW-0472">Membrane</keyword>
<keyword evidence="18" id="KW-1133">Transmembrane helix</keyword>
<evidence type="ECO:0000256" key="3">
    <source>
        <dbReference type="ARBA" id="ARBA00007090"/>
    </source>
</evidence>
<evidence type="ECO:0000256" key="16">
    <source>
        <dbReference type="ARBA" id="ARBA00034000"/>
    </source>
</evidence>
<evidence type="ECO:0000256" key="12">
    <source>
        <dbReference type="ARBA" id="ARBA00022984"/>
    </source>
</evidence>
<evidence type="ECO:0000313" key="22">
    <source>
        <dbReference type="Proteomes" id="UP001589607"/>
    </source>
</evidence>
<evidence type="ECO:0000256" key="14">
    <source>
        <dbReference type="ARBA" id="ARBA00023268"/>
    </source>
</evidence>
<evidence type="ECO:0000256" key="13">
    <source>
        <dbReference type="ARBA" id="ARBA00023136"/>
    </source>
</evidence>
<comment type="pathway">
    <text evidence="2">Cell wall biogenesis; peptidoglycan biosynthesis.</text>
</comment>
<evidence type="ECO:0000256" key="5">
    <source>
        <dbReference type="ARBA" id="ARBA00022475"/>
    </source>
</evidence>
<keyword evidence="15" id="KW-0961">Cell wall biogenesis/degradation</keyword>
<dbReference type="EMBL" id="JBHMEY010000094">
    <property type="protein sequence ID" value="MFB9098745.1"/>
    <property type="molecule type" value="Genomic_DNA"/>
</dbReference>
<keyword evidence="9" id="KW-0808">Transferase</keyword>
<feature type="transmembrane region" description="Helical" evidence="18">
    <location>
        <begin position="14"/>
        <end position="41"/>
    </location>
</feature>
<evidence type="ECO:0000256" key="6">
    <source>
        <dbReference type="ARBA" id="ARBA00022645"/>
    </source>
</evidence>
<dbReference type="InterPro" id="IPR023346">
    <property type="entry name" value="Lysozyme-like_dom_sf"/>
</dbReference>
<evidence type="ECO:0000256" key="9">
    <source>
        <dbReference type="ARBA" id="ARBA00022679"/>
    </source>
</evidence>
<evidence type="ECO:0000256" key="10">
    <source>
        <dbReference type="ARBA" id="ARBA00022801"/>
    </source>
</evidence>
<evidence type="ECO:0000313" key="21">
    <source>
        <dbReference type="EMBL" id="MFB9098745.1"/>
    </source>
</evidence>
<dbReference type="Proteomes" id="UP001589607">
    <property type="component" value="Unassembled WGS sequence"/>
</dbReference>
<evidence type="ECO:0000256" key="7">
    <source>
        <dbReference type="ARBA" id="ARBA00022670"/>
    </source>
</evidence>
<evidence type="ECO:0000256" key="4">
    <source>
        <dbReference type="ARBA" id="ARBA00007739"/>
    </source>
</evidence>
<keyword evidence="22" id="KW-1185">Reference proteome</keyword>
<dbReference type="Gene3D" id="3.40.710.10">
    <property type="entry name" value="DD-peptidase/beta-lactamase superfamily"/>
    <property type="match status" value="2"/>
</dbReference>
<keyword evidence="12" id="KW-0573">Peptidoglycan synthesis</keyword>
<comment type="subcellular location">
    <subcellularLocation>
        <location evidence="1">Cell membrane</location>
    </subcellularLocation>
</comment>
<feature type="domain" description="Glycosyl transferase family 51" evidence="20">
    <location>
        <begin position="66"/>
        <end position="243"/>
    </location>
</feature>
<dbReference type="InterPro" id="IPR036950">
    <property type="entry name" value="PBP_transglycosylase"/>
</dbReference>
<evidence type="ECO:0000256" key="11">
    <source>
        <dbReference type="ARBA" id="ARBA00022960"/>
    </source>
</evidence>
<gene>
    <name evidence="21" type="ORF">ACFFVF_19740</name>
</gene>
<evidence type="ECO:0000256" key="1">
    <source>
        <dbReference type="ARBA" id="ARBA00004236"/>
    </source>
</evidence>
<keyword evidence="10" id="KW-0378">Hydrolase</keyword>
<dbReference type="SUPFAM" id="SSF53955">
    <property type="entry name" value="Lysozyme-like"/>
    <property type="match status" value="1"/>
</dbReference>
<keyword evidence="6" id="KW-0121">Carboxypeptidase</keyword>
<sequence length="762" mass="85791">MATKKKVKNNFSKYIRIFWITFISGFSLIILLFLFASWGFFGAMPTFENLENPDSNVATEIISSDGVVLGKFYAQNRVPIKYEDLPKHLVQALVATEDERFYDHSGIDPRGTIRAVVMLGRDGGASTITQQLAKLLFHGERSKNIFEAIAQKIKEWIIAVRLERQYTKQEIVAMYLNQVDFVNGAIGIRSASKIYFNKEPKDLKVEEAALFVGMLVNPSLHNPRRESRIVMIKDRRNTVLGQMERSGFLTKAKKEELQKTPITLDYKPESHKEGIATYFREYLKVYMKDWTKEHLKEDGSEYDIYRDGLRIYTTIDSRMQKHAEEAVAEHLTILQAKFFAEAKGKKNAPFLKISTDETEAIVKRAMKNSERWRILKEEGKSEGEILKSFDVKTKMKVFSWKGERDTIMTPRDSIIYYKHILQVGMMAMEPQTGHIKAWVGGNNYKHFQYDHVGQGARQVGSTFKPFVYSTAMEQLGMSPCDSIIDGPFTIPKGKWGISKDWSPTNSSGKYMGMVTLKQALANSLNPVSAKLMDRVGPQAVVDMAHDLGVTSEIPVTPAIALGSVEITVKEMVGAFSTFVNQGVYIKPSFITRIEDKNGVILDQLIPESKDVMNKDVAYAIIKLMEGVTQSGTGARLRGGYVNGLTSYKYRFSNPIAGKTGTTQNNSDGWFIGMVPNLAAGVWVGNEDRSAHFRRTLYGQGACMSLPIWGLFMDKCYKDKDLSVSKGAFEKPDKITISVDCSKVVPTVDSTDVEDVDMNQFDT</sequence>
<comment type="catalytic activity">
    <reaction evidence="16">
        <text>Preferential cleavage: (Ac)2-L-Lys-D-Ala-|-D-Ala. Also transpeptidation of peptidyl-alanyl moieties that are N-acyl substituents of D-alanine.</text>
        <dbReference type="EC" id="3.4.16.4"/>
    </reaction>
</comment>
<dbReference type="SUPFAM" id="SSF56601">
    <property type="entry name" value="beta-lactamase/transpeptidase-like"/>
    <property type="match status" value="1"/>
</dbReference>
<organism evidence="21 22">
    <name type="scientific">Flavobacterium jumunjinense</name>
    <dbReference type="NCBI Taxonomy" id="998845"/>
    <lineage>
        <taxon>Bacteria</taxon>
        <taxon>Pseudomonadati</taxon>
        <taxon>Bacteroidota</taxon>
        <taxon>Flavobacteriia</taxon>
        <taxon>Flavobacteriales</taxon>
        <taxon>Flavobacteriaceae</taxon>
        <taxon>Flavobacterium</taxon>
    </lineage>
</organism>
<dbReference type="InterPro" id="IPR050396">
    <property type="entry name" value="Glycosyltr_51/Transpeptidase"/>
</dbReference>
<keyword evidence="11" id="KW-0133">Cell shape</keyword>
<comment type="similarity">
    <text evidence="4">In the N-terminal section; belongs to the glycosyltransferase 51 family.</text>
</comment>
<evidence type="ECO:0000256" key="17">
    <source>
        <dbReference type="ARBA" id="ARBA00049902"/>
    </source>
</evidence>
<reference evidence="21 22" key="1">
    <citation type="submission" date="2024-09" db="EMBL/GenBank/DDBJ databases">
        <authorList>
            <person name="Sun Q."/>
            <person name="Mori K."/>
        </authorList>
    </citation>
    <scope>NUCLEOTIDE SEQUENCE [LARGE SCALE GENOMIC DNA]</scope>
    <source>
        <strain evidence="21 22">CECT 7955</strain>
    </source>
</reference>
<dbReference type="Pfam" id="PF00912">
    <property type="entry name" value="Transgly"/>
    <property type="match status" value="1"/>
</dbReference>
<dbReference type="PANTHER" id="PTHR32282:SF11">
    <property type="entry name" value="PENICILLIN-BINDING PROTEIN 1B"/>
    <property type="match status" value="1"/>
</dbReference>
<dbReference type="PANTHER" id="PTHR32282">
    <property type="entry name" value="BINDING PROTEIN TRANSPEPTIDASE, PUTATIVE-RELATED"/>
    <property type="match status" value="1"/>
</dbReference>
<dbReference type="Pfam" id="PF00905">
    <property type="entry name" value="Transpeptidase"/>
    <property type="match status" value="1"/>
</dbReference>
<keyword evidence="18" id="KW-0812">Transmembrane</keyword>
<keyword evidence="5" id="KW-1003">Cell membrane</keyword>
<keyword evidence="14" id="KW-0511">Multifunctional enzyme</keyword>
<evidence type="ECO:0000259" key="20">
    <source>
        <dbReference type="Pfam" id="PF00912"/>
    </source>
</evidence>
<accession>A0ABV5GTN1</accession>
<comment type="similarity">
    <text evidence="3">In the C-terminal section; belongs to the transpeptidase family.</text>
</comment>
<dbReference type="RefSeq" id="WP_236458534.1">
    <property type="nucleotide sequence ID" value="NZ_CBCSGE010000001.1"/>
</dbReference>
<keyword evidence="8" id="KW-0328">Glycosyltransferase</keyword>
<dbReference type="InterPro" id="IPR001264">
    <property type="entry name" value="Glyco_trans_51"/>
</dbReference>
<dbReference type="InterPro" id="IPR012338">
    <property type="entry name" value="Beta-lactam/transpept-like"/>
</dbReference>
<proteinExistence type="inferred from homology"/>
<evidence type="ECO:0000256" key="15">
    <source>
        <dbReference type="ARBA" id="ARBA00023316"/>
    </source>
</evidence>
<dbReference type="Gene3D" id="1.10.3810.10">
    <property type="entry name" value="Biosynthetic peptidoglycan transglycosylase-like"/>
    <property type="match status" value="1"/>
</dbReference>
<feature type="domain" description="Penicillin-binding protein transpeptidase" evidence="19">
    <location>
        <begin position="425"/>
        <end position="676"/>
    </location>
</feature>
<evidence type="ECO:0000256" key="8">
    <source>
        <dbReference type="ARBA" id="ARBA00022676"/>
    </source>
</evidence>
<evidence type="ECO:0000256" key="18">
    <source>
        <dbReference type="SAM" id="Phobius"/>
    </source>
</evidence>